<dbReference type="GO" id="GO:0006362">
    <property type="term" value="P:transcription elongation by RNA polymerase I"/>
    <property type="evidence" value="ECO:0007669"/>
    <property type="project" value="TreeGrafter"/>
</dbReference>
<dbReference type="EMBL" id="CAJVPP010001602">
    <property type="protein sequence ID" value="CAG8563940.1"/>
    <property type="molecule type" value="Genomic_DNA"/>
</dbReference>
<dbReference type="SUPFAM" id="SSF46942">
    <property type="entry name" value="Elongation factor TFIIS domain 2"/>
    <property type="match status" value="1"/>
</dbReference>
<dbReference type="GO" id="GO:0008270">
    <property type="term" value="F:zinc ion binding"/>
    <property type="evidence" value="ECO:0007669"/>
    <property type="project" value="UniProtKB-KW"/>
</dbReference>
<dbReference type="SMART" id="SM00510">
    <property type="entry name" value="TFS2M"/>
    <property type="match status" value="1"/>
</dbReference>
<evidence type="ECO:0000256" key="1">
    <source>
        <dbReference type="ARBA" id="ARBA00022723"/>
    </source>
</evidence>
<reference evidence="6" key="1">
    <citation type="submission" date="2021-06" db="EMBL/GenBank/DDBJ databases">
        <authorList>
            <person name="Kallberg Y."/>
            <person name="Tangrot J."/>
            <person name="Rosling A."/>
        </authorList>
    </citation>
    <scope>NUCLEOTIDE SEQUENCE</scope>
    <source>
        <strain evidence="6">87-6 pot B 2015</strain>
    </source>
</reference>
<keyword evidence="4" id="KW-0539">Nucleus</keyword>
<keyword evidence="1" id="KW-0479">Metal-binding</keyword>
<dbReference type="Pfam" id="PF07500">
    <property type="entry name" value="TFIIS_M"/>
    <property type="match status" value="1"/>
</dbReference>
<evidence type="ECO:0000313" key="6">
    <source>
        <dbReference type="EMBL" id="CAG8563940.1"/>
    </source>
</evidence>
<keyword evidence="3" id="KW-0862">Zinc</keyword>
<sequence>MPRKRKNHQEVRTFKKFKTDANCQPVLKVAGPNLPLKHFFTGNGIRDNCLKLFYQSLLEACEDKNDEETQHKMAILAKKIEERIFIHTGSKPLDTKYKSCSRSKLWNLRDKNNPEFVGNVIRGVIKAEDVCRLSGDEMLSRERLNQKQFEFKKIVERSIRHESELVPMKLEADGSLGSCMSGGSGGTVWVSRDMVNKPDGLYG</sequence>
<evidence type="ECO:0000256" key="2">
    <source>
        <dbReference type="ARBA" id="ARBA00022771"/>
    </source>
</evidence>
<dbReference type="PROSITE" id="PS51321">
    <property type="entry name" value="TFIIS_CENTRAL"/>
    <property type="match status" value="1"/>
</dbReference>
<evidence type="ECO:0000259" key="5">
    <source>
        <dbReference type="PROSITE" id="PS51321"/>
    </source>
</evidence>
<comment type="caution">
    <text evidence="6">The sequence shown here is derived from an EMBL/GenBank/DDBJ whole genome shotgun (WGS) entry which is preliminary data.</text>
</comment>
<keyword evidence="2" id="KW-0863">Zinc-finger</keyword>
<evidence type="ECO:0000256" key="4">
    <source>
        <dbReference type="ARBA" id="ARBA00023242"/>
    </source>
</evidence>
<dbReference type="InterPro" id="IPR003618">
    <property type="entry name" value="TFIIS_cen_dom"/>
</dbReference>
<dbReference type="PANTHER" id="PTHR11477:SF0">
    <property type="entry name" value="IP08861P-RELATED"/>
    <property type="match status" value="1"/>
</dbReference>
<evidence type="ECO:0000256" key="3">
    <source>
        <dbReference type="ARBA" id="ARBA00022833"/>
    </source>
</evidence>
<gene>
    <name evidence="6" type="ORF">FMOSSE_LOCUS7102</name>
</gene>
<keyword evidence="7" id="KW-1185">Reference proteome</keyword>
<dbReference type="GO" id="GO:0005634">
    <property type="term" value="C:nucleus"/>
    <property type="evidence" value="ECO:0007669"/>
    <property type="project" value="TreeGrafter"/>
</dbReference>
<feature type="domain" description="TFIIS central" evidence="5">
    <location>
        <begin position="45"/>
        <end position="166"/>
    </location>
</feature>
<proteinExistence type="predicted"/>
<organism evidence="6 7">
    <name type="scientific">Funneliformis mosseae</name>
    <name type="common">Endomycorrhizal fungus</name>
    <name type="synonym">Glomus mosseae</name>
    <dbReference type="NCBI Taxonomy" id="27381"/>
    <lineage>
        <taxon>Eukaryota</taxon>
        <taxon>Fungi</taxon>
        <taxon>Fungi incertae sedis</taxon>
        <taxon>Mucoromycota</taxon>
        <taxon>Glomeromycotina</taxon>
        <taxon>Glomeromycetes</taxon>
        <taxon>Glomerales</taxon>
        <taxon>Glomeraceae</taxon>
        <taxon>Funneliformis</taxon>
    </lineage>
</organism>
<name>A0A9N9BD86_FUNMO</name>
<accession>A0A9N9BD86</accession>
<evidence type="ECO:0000313" key="7">
    <source>
        <dbReference type="Proteomes" id="UP000789375"/>
    </source>
</evidence>
<dbReference type="Proteomes" id="UP000789375">
    <property type="component" value="Unassembled WGS sequence"/>
</dbReference>
<dbReference type="InterPro" id="IPR036575">
    <property type="entry name" value="TFIIS_cen_dom_sf"/>
</dbReference>
<dbReference type="PANTHER" id="PTHR11477">
    <property type="entry name" value="TRANSCRIPTION FACTOR S-II ZINC FINGER DOMAIN-CONTAINING PROTEIN"/>
    <property type="match status" value="1"/>
</dbReference>
<dbReference type="GO" id="GO:0031440">
    <property type="term" value="P:regulation of mRNA 3'-end processing"/>
    <property type="evidence" value="ECO:0007669"/>
    <property type="project" value="TreeGrafter"/>
</dbReference>
<dbReference type="Gene3D" id="1.10.472.30">
    <property type="entry name" value="Transcription elongation factor S-II, central domain"/>
    <property type="match status" value="1"/>
</dbReference>
<dbReference type="GO" id="GO:0031564">
    <property type="term" value="P:transcription antitermination"/>
    <property type="evidence" value="ECO:0007669"/>
    <property type="project" value="TreeGrafter"/>
</dbReference>
<dbReference type="AlphaFoldDB" id="A0A9N9BD86"/>
<dbReference type="GO" id="GO:0006368">
    <property type="term" value="P:transcription elongation by RNA polymerase II"/>
    <property type="evidence" value="ECO:0007669"/>
    <property type="project" value="TreeGrafter"/>
</dbReference>
<protein>
    <submittedName>
        <fullName evidence="6">5907_t:CDS:1</fullName>
    </submittedName>
</protein>